<dbReference type="AlphaFoldDB" id="X0T232"/>
<organism evidence="4">
    <name type="scientific">marine sediment metagenome</name>
    <dbReference type="NCBI Taxonomy" id="412755"/>
    <lineage>
        <taxon>unclassified sequences</taxon>
        <taxon>metagenomes</taxon>
        <taxon>ecological metagenomes</taxon>
    </lineage>
</organism>
<dbReference type="Gene3D" id="3.40.50.1820">
    <property type="entry name" value="alpha/beta hydrolase"/>
    <property type="match status" value="1"/>
</dbReference>
<dbReference type="GO" id="GO:0016788">
    <property type="term" value="F:hydrolase activity, acting on ester bonds"/>
    <property type="evidence" value="ECO:0007669"/>
    <property type="project" value="UniProtKB-ARBA"/>
</dbReference>
<comment type="similarity">
    <text evidence="2">Belongs to the AB hydrolase superfamily. FUS2 hydrolase family.</text>
</comment>
<dbReference type="Pfam" id="PF00561">
    <property type="entry name" value="Abhydrolase_1"/>
    <property type="match status" value="1"/>
</dbReference>
<feature type="domain" description="AB hydrolase-1" evidence="3">
    <location>
        <begin position="30"/>
        <end position="142"/>
    </location>
</feature>
<evidence type="ECO:0000259" key="3">
    <source>
        <dbReference type="Pfam" id="PF00561"/>
    </source>
</evidence>
<protein>
    <recommendedName>
        <fullName evidence="3">AB hydrolase-1 domain-containing protein</fullName>
    </recommendedName>
</protein>
<sequence>MEKVSFYSEGHRLVGYLRVPSTAGKKVPGIVCCHGYSGMIELMLKGVAERLTEAGYATLIFYHRGLGESEGPRSRIIPWEQAQDARNAITYLQTRTEVDPDKIGLYGTSLGGCTVAWAGAIDNRAKCIVSTGGIGNCERWLKSLRRYYEWTQFLKDIEEDRINR</sequence>
<name>X0T232_9ZZZZ</name>
<dbReference type="EMBL" id="BARS01007316">
    <property type="protein sequence ID" value="GAF81411.1"/>
    <property type="molecule type" value="Genomic_DNA"/>
</dbReference>
<dbReference type="PANTHER" id="PTHR22946">
    <property type="entry name" value="DIENELACTONE HYDROLASE DOMAIN-CONTAINING PROTEIN-RELATED"/>
    <property type="match status" value="1"/>
</dbReference>
<evidence type="ECO:0000256" key="2">
    <source>
        <dbReference type="ARBA" id="ARBA00038115"/>
    </source>
</evidence>
<gene>
    <name evidence="4" type="ORF">S01H1_14102</name>
</gene>
<keyword evidence="1" id="KW-0378">Hydrolase</keyword>
<evidence type="ECO:0000256" key="1">
    <source>
        <dbReference type="ARBA" id="ARBA00022801"/>
    </source>
</evidence>
<dbReference type="SUPFAM" id="SSF53474">
    <property type="entry name" value="alpha/beta-Hydrolases"/>
    <property type="match status" value="1"/>
</dbReference>
<comment type="caution">
    <text evidence="4">The sequence shown here is derived from an EMBL/GenBank/DDBJ whole genome shotgun (WGS) entry which is preliminary data.</text>
</comment>
<dbReference type="InterPro" id="IPR050261">
    <property type="entry name" value="FrsA_esterase"/>
</dbReference>
<dbReference type="InterPro" id="IPR029058">
    <property type="entry name" value="AB_hydrolase_fold"/>
</dbReference>
<dbReference type="InterPro" id="IPR000073">
    <property type="entry name" value="AB_hydrolase_1"/>
</dbReference>
<evidence type="ECO:0000313" key="4">
    <source>
        <dbReference type="EMBL" id="GAF81411.1"/>
    </source>
</evidence>
<dbReference type="PANTHER" id="PTHR22946:SF9">
    <property type="entry name" value="POLYKETIDE TRANSFERASE AF380"/>
    <property type="match status" value="1"/>
</dbReference>
<accession>X0T232</accession>
<reference evidence="4" key="1">
    <citation type="journal article" date="2014" name="Front. Microbiol.">
        <title>High frequency of phylogenetically diverse reductive dehalogenase-homologous genes in deep subseafloor sedimentary metagenomes.</title>
        <authorList>
            <person name="Kawai M."/>
            <person name="Futagami T."/>
            <person name="Toyoda A."/>
            <person name="Takaki Y."/>
            <person name="Nishi S."/>
            <person name="Hori S."/>
            <person name="Arai W."/>
            <person name="Tsubouchi T."/>
            <person name="Morono Y."/>
            <person name="Uchiyama I."/>
            <person name="Ito T."/>
            <person name="Fujiyama A."/>
            <person name="Inagaki F."/>
            <person name="Takami H."/>
        </authorList>
    </citation>
    <scope>NUCLEOTIDE SEQUENCE</scope>
    <source>
        <strain evidence="4">Expedition CK06-06</strain>
    </source>
</reference>
<proteinExistence type="inferred from homology"/>
<feature type="non-terminal residue" evidence="4">
    <location>
        <position position="164"/>
    </location>
</feature>